<gene>
    <name evidence="10" type="ORF">J2800_004605</name>
</gene>
<evidence type="ECO:0000256" key="1">
    <source>
        <dbReference type="ARBA" id="ARBA00004651"/>
    </source>
</evidence>
<dbReference type="PANTHER" id="PTHR42770:SF18">
    <property type="entry name" value="ARGININE_AGMATINE ANTIPORTER"/>
    <property type="match status" value="1"/>
</dbReference>
<dbReference type="PIRSF" id="PIRSF006060">
    <property type="entry name" value="AA_transporter"/>
    <property type="match status" value="1"/>
</dbReference>
<feature type="transmembrane region" description="Helical" evidence="9">
    <location>
        <begin position="21"/>
        <end position="40"/>
    </location>
</feature>
<accession>A0ABU1N722</accession>
<dbReference type="Proteomes" id="UP001262754">
    <property type="component" value="Unassembled WGS sequence"/>
</dbReference>
<proteinExistence type="inferred from homology"/>
<dbReference type="RefSeq" id="WP_163232687.1">
    <property type="nucleotide sequence ID" value="NZ_BMLD01000020.1"/>
</dbReference>
<evidence type="ECO:0000256" key="5">
    <source>
        <dbReference type="ARBA" id="ARBA00022692"/>
    </source>
</evidence>
<evidence type="ECO:0000256" key="3">
    <source>
        <dbReference type="ARBA" id="ARBA00021069"/>
    </source>
</evidence>
<dbReference type="Pfam" id="PF13520">
    <property type="entry name" value="AA_permease_2"/>
    <property type="match status" value="1"/>
</dbReference>
<evidence type="ECO:0000256" key="9">
    <source>
        <dbReference type="SAM" id="Phobius"/>
    </source>
</evidence>
<comment type="similarity">
    <text evidence="2">Belongs to the amino acid-polyamine-organocation (APC) superfamily. Basic amino acid/polyamine antiporter (APA) (TC 2.A.3.2) family.</text>
</comment>
<keyword evidence="4" id="KW-1003">Cell membrane</keyword>
<keyword evidence="5 9" id="KW-0812">Transmembrane</keyword>
<keyword evidence="11" id="KW-1185">Reference proteome</keyword>
<keyword evidence="6 9" id="KW-1133">Transmembrane helix</keyword>
<evidence type="ECO:0000256" key="2">
    <source>
        <dbReference type="ARBA" id="ARBA00008220"/>
    </source>
</evidence>
<dbReference type="PANTHER" id="PTHR42770">
    <property type="entry name" value="AMINO ACID TRANSPORTER-RELATED"/>
    <property type="match status" value="1"/>
</dbReference>
<organism evidence="10 11">
    <name type="scientific">Caulobacter rhizosphaerae</name>
    <dbReference type="NCBI Taxonomy" id="2010972"/>
    <lineage>
        <taxon>Bacteria</taxon>
        <taxon>Pseudomonadati</taxon>
        <taxon>Pseudomonadota</taxon>
        <taxon>Alphaproteobacteria</taxon>
        <taxon>Caulobacterales</taxon>
        <taxon>Caulobacteraceae</taxon>
        <taxon>Caulobacter</taxon>
    </lineage>
</organism>
<dbReference type="InterPro" id="IPR002293">
    <property type="entry name" value="AA/rel_permease1"/>
</dbReference>
<feature type="transmembrane region" description="Helical" evidence="9">
    <location>
        <begin position="52"/>
        <end position="72"/>
    </location>
</feature>
<feature type="transmembrane region" description="Helical" evidence="9">
    <location>
        <begin position="420"/>
        <end position="437"/>
    </location>
</feature>
<dbReference type="EMBL" id="JAVDRL010000015">
    <property type="protein sequence ID" value="MDR6533835.1"/>
    <property type="molecule type" value="Genomic_DNA"/>
</dbReference>
<evidence type="ECO:0000256" key="4">
    <source>
        <dbReference type="ARBA" id="ARBA00022475"/>
    </source>
</evidence>
<dbReference type="Gene3D" id="1.20.1740.10">
    <property type="entry name" value="Amino acid/polyamine transporter I"/>
    <property type="match status" value="1"/>
</dbReference>
<feature type="transmembrane region" description="Helical" evidence="9">
    <location>
        <begin position="360"/>
        <end position="384"/>
    </location>
</feature>
<comment type="caution">
    <text evidence="10">The sequence shown here is derived from an EMBL/GenBank/DDBJ whole genome shotgun (WGS) entry which is preliminary data.</text>
</comment>
<evidence type="ECO:0000256" key="7">
    <source>
        <dbReference type="ARBA" id="ARBA00023136"/>
    </source>
</evidence>
<comment type="function">
    <text evidence="8">Major component of the acid-resistance (AR) system allowing enteric pathogens to survive the acidic environment in the stomach. Exchanges extracellular arginine for its intracellular decarboxylation product agmatine (Agm) thereby expelling intracellular protons. Probably undergoes several conformational states in order to translocate the substrate across the membrane; keeps the substrate accessible to only 1 side of the membrane at a time by opening and closing 3 membrane-internal gates.</text>
</comment>
<feature type="transmembrane region" description="Helical" evidence="9">
    <location>
        <begin position="133"/>
        <end position="153"/>
    </location>
</feature>
<feature type="transmembrane region" description="Helical" evidence="9">
    <location>
        <begin position="238"/>
        <end position="260"/>
    </location>
</feature>
<dbReference type="InterPro" id="IPR050367">
    <property type="entry name" value="APC_superfamily"/>
</dbReference>
<feature type="transmembrane region" description="Helical" evidence="9">
    <location>
        <begin position="165"/>
        <end position="184"/>
    </location>
</feature>
<comment type="subcellular location">
    <subcellularLocation>
        <location evidence="1">Cell membrane</location>
        <topology evidence="1">Multi-pass membrane protein</topology>
    </subcellularLocation>
</comment>
<evidence type="ECO:0000313" key="11">
    <source>
        <dbReference type="Proteomes" id="UP001262754"/>
    </source>
</evidence>
<keyword evidence="7 9" id="KW-0472">Membrane</keyword>
<evidence type="ECO:0000313" key="10">
    <source>
        <dbReference type="EMBL" id="MDR6533835.1"/>
    </source>
</evidence>
<feature type="transmembrane region" description="Helical" evidence="9">
    <location>
        <begin position="204"/>
        <end position="226"/>
    </location>
</feature>
<reference evidence="10 11" key="1">
    <citation type="submission" date="2023-07" db="EMBL/GenBank/DDBJ databases">
        <title>Sorghum-associated microbial communities from plants grown in Nebraska, USA.</title>
        <authorList>
            <person name="Schachtman D."/>
        </authorList>
    </citation>
    <scope>NUCLEOTIDE SEQUENCE [LARGE SCALE GENOMIC DNA]</scope>
    <source>
        <strain evidence="10 11">DS2154</strain>
    </source>
</reference>
<feature type="transmembrane region" description="Helical" evidence="9">
    <location>
        <begin position="288"/>
        <end position="307"/>
    </location>
</feature>
<feature type="transmembrane region" description="Helical" evidence="9">
    <location>
        <begin position="93"/>
        <end position="121"/>
    </location>
</feature>
<evidence type="ECO:0000256" key="8">
    <source>
        <dbReference type="ARBA" id="ARBA00045636"/>
    </source>
</evidence>
<name>A0ABU1N722_9CAUL</name>
<sequence>MTTARQKVPIPKITAPRALGFWMCTALVIGNMIGSGVFMLPASLAPYGWNAVFGWLLTIGGALCLAVVFAGLAREFPKAGGPYAYTQEAFGPLVGFMVAWSYWISLWVGNAAIATGAVSYLSAIFPAIARVPGMHLLITLGAVWLLVGVNIAGARLAGGVQVATTVLKLLPLVAVAGLAFWVIGRDHGASLTPFRASDIHPGGITAAGALTLWALLGLESATVPAGKVVDPVRTIPRATLVGTVFTGVIYLLVCSAVVLLTPADALKVSNAPLADFVSLHWGGGAGKVLALFAAISAFGALNGWVLLQGEMPYAMARGGVFPAFLAKESTNGAPVRAHLLSAGFLTVLVLMNYAKSMADLFTFIALVATTASLFAYLACALAALKLQATRRIAPTTALTVIAILAGLYSVWTLVGAGGEAVLLGLGLLVVGAPFYWLTRGGSFTSNPPGEGRERRIKS</sequence>
<protein>
    <recommendedName>
        <fullName evidence="3">Arginine/agmatine antiporter</fullName>
    </recommendedName>
</protein>
<feature type="transmembrane region" description="Helical" evidence="9">
    <location>
        <begin position="396"/>
        <end position="414"/>
    </location>
</feature>
<evidence type="ECO:0000256" key="6">
    <source>
        <dbReference type="ARBA" id="ARBA00022989"/>
    </source>
</evidence>